<feature type="binding site" evidence="11">
    <location>
        <position position="265"/>
    </location>
    <ligand>
        <name>a divalent metal cation</name>
        <dbReference type="ChEBI" id="CHEBI:60240"/>
    </ligand>
</feature>
<feature type="site" description="Transition state stabilizer" evidence="11">
    <location>
        <position position="257"/>
    </location>
</feature>
<comment type="caution">
    <text evidence="11">Lacks conserved residue(s) required for the propagation of feature annotation.</text>
</comment>
<dbReference type="CDD" id="cd00554">
    <property type="entry name" value="MECDP_synthase"/>
    <property type="match status" value="1"/>
</dbReference>
<dbReference type="FunFam" id="3.30.1330.50:FF:000001">
    <property type="entry name" value="2-C-methyl-D-erythritol 2,4-cyclodiphosphate synthase"/>
    <property type="match status" value="1"/>
</dbReference>
<dbReference type="PANTHER" id="PTHR43181">
    <property type="entry name" value="2-C-METHYL-D-ERYTHRITOL 2,4-CYCLODIPHOSPHATE SYNTHASE, CHLOROPLASTIC"/>
    <property type="match status" value="1"/>
</dbReference>
<feature type="binding site" evidence="11">
    <location>
        <position position="362"/>
    </location>
    <ligand>
        <name>4-CDP-2-C-methyl-D-erythritol 2-phosphate</name>
        <dbReference type="ChEBI" id="CHEBI:57919"/>
    </ligand>
</feature>
<evidence type="ECO:0000313" key="13">
    <source>
        <dbReference type="EMBL" id="HIV28222.1"/>
    </source>
</evidence>
<evidence type="ECO:0000256" key="7">
    <source>
        <dbReference type="ARBA" id="ARBA00022723"/>
    </source>
</evidence>
<feature type="site" description="Positions MEP for the nucleophilic attack" evidence="11">
    <location>
        <position position="154"/>
    </location>
</feature>
<feature type="binding site" evidence="11">
    <location>
        <begin position="231"/>
        <end position="233"/>
    </location>
    <ligand>
        <name>4-CDP-2-C-methyl-D-erythritol 2-phosphate</name>
        <dbReference type="ChEBI" id="CHEBI:57919"/>
    </ligand>
</feature>
<evidence type="ECO:0000256" key="8">
    <source>
        <dbReference type="ARBA" id="ARBA00023229"/>
    </source>
</evidence>
<comment type="pathway">
    <text evidence="11">Isoprenoid biosynthesis; isopentenyl diphosphate biosynthesis via DXP pathway; isopentenyl diphosphate from 1-deoxy-D-xylulose 5-phosphate: step 2/6.</text>
</comment>
<dbReference type="InterPro" id="IPR029044">
    <property type="entry name" value="Nucleotide-diphossugar_trans"/>
</dbReference>
<dbReference type="PROSITE" id="PS01350">
    <property type="entry name" value="ISPF"/>
    <property type="match status" value="1"/>
</dbReference>
<feature type="site" description="Transition state stabilizer" evidence="11">
    <location>
        <position position="15"/>
    </location>
</feature>
<dbReference type="HAMAP" id="MF_00107">
    <property type="entry name" value="IspF"/>
    <property type="match status" value="1"/>
</dbReference>
<feature type="site" description="Positions MEP for the nucleophilic attack" evidence="11">
    <location>
        <position position="212"/>
    </location>
</feature>
<feature type="binding site" evidence="11">
    <location>
        <begin position="257"/>
        <end position="258"/>
    </location>
    <ligand>
        <name>4-CDP-2-C-methyl-D-erythritol 2-phosphate</name>
        <dbReference type="ChEBI" id="CHEBI:57919"/>
    </ligand>
</feature>
<comment type="catalytic activity">
    <reaction evidence="1 11">
        <text>4-CDP-2-C-methyl-D-erythritol 2-phosphate = 2-C-methyl-D-erythritol 2,4-cyclic diphosphate + CMP</text>
        <dbReference type="Rhea" id="RHEA:23864"/>
        <dbReference type="ChEBI" id="CHEBI:57919"/>
        <dbReference type="ChEBI" id="CHEBI:58483"/>
        <dbReference type="ChEBI" id="CHEBI:60377"/>
        <dbReference type="EC" id="4.6.1.12"/>
    </reaction>
</comment>
<dbReference type="GO" id="GO:0046872">
    <property type="term" value="F:metal ion binding"/>
    <property type="evidence" value="ECO:0007669"/>
    <property type="project" value="UniProtKB-KW"/>
</dbReference>
<comment type="cofactor">
    <cofactor evidence="2 11">
        <name>a divalent metal cation</name>
        <dbReference type="ChEBI" id="CHEBI:60240"/>
    </cofactor>
</comment>
<organism evidence="13 14">
    <name type="scientific">Candidatus Ornithocaccomicrobium faecavium</name>
    <dbReference type="NCBI Taxonomy" id="2840890"/>
    <lineage>
        <taxon>Bacteria</taxon>
        <taxon>Bacillati</taxon>
        <taxon>Bacillota</taxon>
        <taxon>Clostridia</taxon>
        <taxon>Candidatus Ornithocaccomicrobium</taxon>
    </lineage>
</organism>
<dbReference type="Pfam" id="PF02542">
    <property type="entry name" value="YgbB"/>
    <property type="match status" value="1"/>
</dbReference>
<keyword evidence="6 11" id="KW-0548">Nucleotidyltransferase</keyword>
<evidence type="ECO:0000256" key="4">
    <source>
        <dbReference type="ARBA" id="ARBA00008480"/>
    </source>
</evidence>
<reference evidence="13" key="2">
    <citation type="journal article" date="2021" name="PeerJ">
        <title>Extensive microbial diversity within the chicken gut microbiome revealed by metagenomics and culture.</title>
        <authorList>
            <person name="Gilroy R."/>
            <person name="Ravi A."/>
            <person name="Getino M."/>
            <person name="Pursley I."/>
            <person name="Horton D.L."/>
            <person name="Alikhan N.F."/>
            <person name="Baker D."/>
            <person name="Gharbi K."/>
            <person name="Hall N."/>
            <person name="Watson M."/>
            <person name="Adriaenssens E.M."/>
            <person name="Foster-Nyarko E."/>
            <person name="Jarju S."/>
            <person name="Secka A."/>
            <person name="Antonio M."/>
            <person name="Oren A."/>
            <person name="Chaudhuri R.R."/>
            <person name="La Ragione R."/>
            <person name="Hildebrand F."/>
            <person name="Pallen M.J."/>
        </authorList>
    </citation>
    <scope>NUCLEOTIDE SEQUENCE</scope>
    <source>
        <strain evidence="13">CHK183-6373</strain>
    </source>
</reference>
<feature type="region of interest" description="2-C-methyl-D-erythritol 2,4-cyclodiphosphate synthase" evidence="11">
    <location>
        <begin position="225"/>
        <end position="382"/>
    </location>
</feature>
<accession>A0A9D1P8H8</accession>
<feature type="binding site" evidence="11">
    <location>
        <begin position="355"/>
        <end position="358"/>
    </location>
    <ligand>
        <name>4-CDP-2-C-methyl-D-erythritol 2-phosphate</name>
        <dbReference type="ChEBI" id="CHEBI:57919"/>
    </ligand>
</feature>
<evidence type="ECO:0000256" key="2">
    <source>
        <dbReference type="ARBA" id="ARBA00001968"/>
    </source>
</evidence>
<dbReference type="CDD" id="cd02516">
    <property type="entry name" value="CDP-ME_synthetase"/>
    <property type="match status" value="1"/>
</dbReference>
<keyword evidence="8 11" id="KW-0414">Isoprene biosynthesis</keyword>
<evidence type="ECO:0000256" key="6">
    <source>
        <dbReference type="ARBA" id="ARBA00022695"/>
    </source>
</evidence>
<evidence type="ECO:0000256" key="10">
    <source>
        <dbReference type="ARBA" id="ARBA00023268"/>
    </source>
</evidence>
<evidence type="ECO:0000259" key="12">
    <source>
        <dbReference type="Pfam" id="PF02542"/>
    </source>
</evidence>
<dbReference type="EC" id="4.6.1.12" evidence="11"/>
<dbReference type="HAMAP" id="MF_01520">
    <property type="entry name" value="IspDF"/>
    <property type="match status" value="1"/>
</dbReference>
<dbReference type="EC" id="2.7.7.60" evidence="11"/>
<dbReference type="InterPro" id="IPR003526">
    <property type="entry name" value="MECDP_synthase"/>
</dbReference>
<dbReference type="InterPro" id="IPR036571">
    <property type="entry name" value="MECDP_synthase_sf"/>
</dbReference>
<dbReference type="NCBIfam" id="TIGR00151">
    <property type="entry name" value="ispF"/>
    <property type="match status" value="1"/>
</dbReference>
<sequence length="382" mass="41129">MSAWAVLVAAGRGTRAGLDANKVFYPVEGRSPLSRSLDAIAQTGLYEGIVLVLAKDDFLAYRALAEREGACPLVKSVVAGGKTRQESVFAGLKVVPESVEWVSIHDAARPFAGEALFRATLDAARETGSGVISTDVTDTVKRVEEGRAVETLDRERLRAVQTPQSFRREEILRAHMAALADGFAGTDDASLYEREFGSATLVTADGARENVKLTHRGDFLRGDVRMGTGYDVHRLVEGRPLVLGGVTIPWEKGLLGHSDADVALHALMDAMLGALGEGDIGRHFPDSDEQYRGIASTELLRRVVELTRNKGYRVGNCDVTIVAQAPKLAPYIEEMRANVARVLGVDVSRVNIKATTTERLGFEGEGLGISAQAVAVMRSEAK</sequence>
<dbReference type="GO" id="GO:0008685">
    <property type="term" value="F:2-C-methyl-D-erythritol 2,4-cyclodiphosphate synthase activity"/>
    <property type="evidence" value="ECO:0007669"/>
    <property type="project" value="UniProtKB-UniRule"/>
</dbReference>
<evidence type="ECO:0000256" key="11">
    <source>
        <dbReference type="HAMAP-Rule" id="MF_01520"/>
    </source>
</evidence>
<comment type="similarity">
    <text evidence="4">Belongs to the IspF family.</text>
</comment>
<gene>
    <name evidence="11" type="primary">ispDF</name>
    <name evidence="13" type="ORF">IAA64_09635</name>
</gene>
<evidence type="ECO:0000313" key="14">
    <source>
        <dbReference type="Proteomes" id="UP000886884"/>
    </source>
</evidence>
<dbReference type="Gene3D" id="3.30.1330.50">
    <property type="entry name" value="2-C-methyl-D-erythritol 2,4-cyclodiphosphate synthase"/>
    <property type="match status" value="1"/>
</dbReference>
<dbReference type="GO" id="GO:0019288">
    <property type="term" value="P:isopentenyl diphosphate biosynthetic process, methylerythritol 4-phosphate pathway"/>
    <property type="evidence" value="ECO:0007669"/>
    <property type="project" value="UniProtKB-UniRule"/>
</dbReference>
<feature type="binding site" evidence="11">
    <location>
        <begin position="279"/>
        <end position="281"/>
    </location>
    <ligand>
        <name>4-CDP-2-C-methyl-D-erythritol 2-phosphate</name>
        <dbReference type="ChEBI" id="CHEBI:57919"/>
    </ligand>
</feature>
<feature type="domain" description="2-C-methyl-D-erythritol 2,4-cyclodiphosphate synthase" evidence="12">
    <location>
        <begin position="225"/>
        <end position="377"/>
    </location>
</feature>
<keyword evidence="5 11" id="KW-0808">Transferase</keyword>
<feature type="binding site" evidence="11">
    <location>
        <begin position="284"/>
        <end position="288"/>
    </location>
    <ligand>
        <name>4-CDP-2-C-methyl-D-erythritol 2-phosphate</name>
        <dbReference type="ChEBI" id="CHEBI:57919"/>
    </ligand>
</feature>
<dbReference type="AlphaFoldDB" id="A0A9D1P8H8"/>
<evidence type="ECO:0000256" key="1">
    <source>
        <dbReference type="ARBA" id="ARBA00000200"/>
    </source>
</evidence>
<dbReference type="Pfam" id="PF01128">
    <property type="entry name" value="IspD"/>
    <property type="match status" value="1"/>
</dbReference>
<evidence type="ECO:0000256" key="9">
    <source>
        <dbReference type="ARBA" id="ARBA00023239"/>
    </source>
</evidence>
<keyword evidence="10 11" id="KW-0511">Multifunctional enzyme</keyword>
<comment type="catalytic activity">
    <reaction evidence="11">
        <text>2-C-methyl-D-erythritol 4-phosphate + CTP + H(+) = 4-CDP-2-C-methyl-D-erythritol + diphosphate</text>
        <dbReference type="Rhea" id="RHEA:13429"/>
        <dbReference type="ChEBI" id="CHEBI:15378"/>
        <dbReference type="ChEBI" id="CHEBI:33019"/>
        <dbReference type="ChEBI" id="CHEBI:37563"/>
        <dbReference type="ChEBI" id="CHEBI:57823"/>
        <dbReference type="ChEBI" id="CHEBI:58262"/>
        <dbReference type="EC" id="2.7.7.60"/>
    </reaction>
</comment>
<keyword evidence="9 11" id="KW-0456">Lyase</keyword>
<dbReference type="SUPFAM" id="SSF69765">
    <property type="entry name" value="IpsF-like"/>
    <property type="match status" value="1"/>
</dbReference>
<dbReference type="InterPro" id="IPR020555">
    <property type="entry name" value="MECDP_synthase_CS"/>
</dbReference>
<comment type="caution">
    <text evidence="13">The sequence shown here is derived from an EMBL/GenBank/DDBJ whole genome shotgun (WGS) entry which is preliminary data.</text>
</comment>
<keyword evidence="7 11" id="KW-0479">Metal-binding</keyword>
<dbReference type="PANTHER" id="PTHR43181:SF1">
    <property type="entry name" value="2-C-METHYL-D-ERYTHRITOL 2,4-CYCLODIPHOSPHATE SYNTHASE, CHLOROPLASTIC"/>
    <property type="match status" value="1"/>
</dbReference>
<proteinExistence type="inferred from homology"/>
<feature type="site" description="Transition state stabilizer" evidence="11">
    <location>
        <position position="22"/>
    </location>
</feature>
<feature type="region of interest" description="2-C-methyl-D-erythritol 4-phosphate cytidylyltransferase" evidence="11">
    <location>
        <begin position="1"/>
        <end position="224"/>
    </location>
</feature>
<feature type="site" description="Transition state stabilizer" evidence="11">
    <location>
        <position position="356"/>
    </location>
</feature>
<comment type="similarity">
    <text evidence="11">In the C-terminal section; belongs to the IspF family.</text>
</comment>
<evidence type="ECO:0000256" key="5">
    <source>
        <dbReference type="ARBA" id="ARBA00022679"/>
    </source>
</evidence>
<dbReference type="InterPro" id="IPR026596">
    <property type="entry name" value="IspD/F"/>
</dbReference>
<comment type="function">
    <text evidence="11">Bifunctional enzyme that catalyzes the formation of 4-diphosphocytidyl-2-C-methyl-D-erythritol from CTP and 2-C-methyl-D-erythritol 4-phosphate (MEP) (IspD), and catalyzes the conversion of 4-diphosphocytidyl-2-C-methyl-D-erythritol 2-phosphate (CDP-ME2P) to 2-C-methyl-D-erythritol 2,4-cyclodiphosphate (ME-CPP) with a corresponding release of cytidine 5-monophosphate (CMP) (IspF).</text>
</comment>
<feature type="binding site" evidence="11">
    <location>
        <position position="231"/>
    </location>
    <ligand>
        <name>a divalent metal cation</name>
        <dbReference type="ChEBI" id="CHEBI:60240"/>
    </ligand>
</feature>
<comment type="similarity">
    <text evidence="11">In the N-terminal section; belongs to the IspD/TarI cytidylyltransferase family. IspD subfamily.</text>
</comment>
<dbReference type="EMBL" id="DVOT01000170">
    <property type="protein sequence ID" value="HIV28222.1"/>
    <property type="molecule type" value="Genomic_DNA"/>
</dbReference>
<dbReference type="GO" id="GO:0016114">
    <property type="term" value="P:terpenoid biosynthetic process"/>
    <property type="evidence" value="ECO:0007669"/>
    <property type="project" value="InterPro"/>
</dbReference>
<dbReference type="InterPro" id="IPR001228">
    <property type="entry name" value="IspD"/>
</dbReference>
<dbReference type="InterPro" id="IPR034683">
    <property type="entry name" value="IspD/TarI"/>
</dbReference>
<dbReference type="Gene3D" id="3.90.550.10">
    <property type="entry name" value="Spore Coat Polysaccharide Biosynthesis Protein SpsA, Chain A"/>
    <property type="match status" value="1"/>
</dbReference>
<dbReference type="SUPFAM" id="SSF53448">
    <property type="entry name" value="Nucleotide-diphospho-sugar transferases"/>
    <property type="match status" value="1"/>
</dbReference>
<name>A0A9D1P8H8_9FIRM</name>
<comment type="pathway">
    <text evidence="3 11">Isoprenoid biosynthesis; isopentenyl diphosphate biosynthesis via DXP pathway; isopentenyl diphosphate from 1-deoxy-D-xylulose 5-phosphate: step 4/6.</text>
</comment>
<protein>
    <recommendedName>
        <fullName evidence="11">Bifunctional enzyme IspD/IspF</fullName>
    </recommendedName>
    <domain>
        <recommendedName>
            <fullName evidence="11">2-C-methyl-D-erythritol 4-phosphate cytidylyltransferase</fullName>
            <ecNumber evidence="11">2.7.7.60</ecNumber>
        </recommendedName>
        <alternativeName>
            <fullName evidence="11">4-diphosphocytidyl-2C-methyl-D-erythritol synthase</fullName>
        </alternativeName>
        <alternativeName>
            <fullName evidence="11">MEP cytidylyltransferase</fullName>
            <shortName evidence="11">MCT</shortName>
        </alternativeName>
    </domain>
    <domain>
        <recommendedName>
            <fullName evidence="11">2-C-methyl-D-erythritol 2,4-cyclodiphosphate synthase</fullName>
            <shortName evidence="11">MECDP-synthase</shortName>
            <shortName evidence="11">MECPP-synthase</shortName>
            <shortName evidence="11">MECPS</shortName>
            <ecNumber evidence="11">4.6.1.12</ecNumber>
        </recommendedName>
    </domain>
</protein>
<feature type="binding site" evidence="11">
    <location>
        <position position="233"/>
    </location>
    <ligand>
        <name>a divalent metal cation</name>
        <dbReference type="ChEBI" id="CHEBI:60240"/>
    </ligand>
</feature>
<evidence type="ECO:0000256" key="3">
    <source>
        <dbReference type="ARBA" id="ARBA00004709"/>
    </source>
</evidence>
<dbReference type="GO" id="GO:0050518">
    <property type="term" value="F:2-C-methyl-D-erythritol 4-phosphate cytidylyltransferase activity"/>
    <property type="evidence" value="ECO:0007669"/>
    <property type="project" value="UniProtKB-UniRule"/>
</dbReference>
<dbReference type="Proteomes" id="UP000886884">
    <property type="component" value="Unassembled WGS sequence"/>
</dbReference>
<reference evidence="13" key="1">
    <citation type="submission" date="2020-10" db="EMBL/GenBank/DDBJ databases">
        <authorList>
            <person name="Gilroy R."/>
        </authorList>
    </citation>
    <scope>NUCLEOTIDE SEQUENCE</scope>
    <source>
        <strain evidence="13">CHK183-6373</strain>
    </source>
</reference>
<dbReference type="NCBIfam" id="TIGR00453">
    <property type="entry name" value="ispD"/>
    <property type="match status" value="1"/>
</dbReference>